<comment type="caution">
    <text evidence="2">The sequence shown here is derived from an EMBL/GenBank/DDBJ whole genome shotgun (WGS) entry which is preliminary data.</text>
</comment>
<name>A0ABR3WAI2_9PEZI</name>
<organism evidence="2 3">
    <name type="scientific">Phialemonium thermophilum</name>
    <dbReference type="NCBI Taxonomy" id="223376"/>
    <lineage>
        <taxon>Eukaryota</taxon>
        <taxon>Fungi</taxon>
        <taxon>Dikarya</taxon>
        <taxon>Ascomycota</taxon>
        <taxon>Pezizomycotina</taxon>
        <taxon>Sordariomycetes</taxon>
        <taxon>Sordariomycetidae</taxon>
        <taxon>Cephalothecales</taxon>
        <taxon>Cephalothecaceae</taxon>
        <taxon>Phialemonium</taxon>
    </lineage>
</organism>
<gene>
    <name evidence="2" type="ORF">VTK73DRAFT_8174</name>
</gene>
<evidence type="ECO:0000313" key="2">
    <source>
        <dbReference type="EMBL" id="KAL1856940.1"/>
    </source>
</evidence>
<dbReference type="CDD" id="cd07822">
    <property type="entry name" value="SRPBCC_4"/>
    <property type="match status" value="1"/>
</dbReference>
<proteinExistence type="predicted"/>
<sequence>MDVPHIPAHSLPTPTHGSGGRGSFTVACGTHINAPPLACFRIVLHGSSYPEWNRFCRRCIPETGSARQQRASGDSLMRAQTGSVAVDRDGQTAAADGDAIPAGPGYLTLGTKFVFDVHMDLDEEAGSADANNQTVTGRATSLEVSILEAITADQDDGGDRNKTQRRSDSETVLGDRKRKTGIKRGKGWRVAWKTRGMPGWMLCSERVQEFWEADDGSGTEYVCWETFYGMLAPVVRWAVGEKLKRGFGAWSEDLKKRAEGGTVQEGPGQPDIN</sequence>
<feature type="region of interest" description="Disordered" evidence="1">
    <location>
        <begin position="1"/>
        <end position="20"/>
    </location>
</feature>
<feature type="region of interest" description="Disordered" evidence="1">
    <location>
        <begin position="152"/>
        <end position="178"/>
    </location>
</feature>
<reference evidence="2 3" key="1">
    <citation type="journal article" date="2024" name="Commun. Biol.">
        <title>Comparative genomic analysis of thermophilic fungi reveals convergent evolutionary adaptations and gene losses.</title>
        <authorList>
            <person name="Steindorff A.S."/>
            <person name="Aguilar-Pontes M.V."/>
            <person name="Robinson A.J."/>
            <person name="Andreopoulos B."/>
            <person name="LaButti K."/>
            <person name="Kuo A."/>
            <person name="Mondo S."/>
            <person name="Riley R."/>
            <person name="Otillar R."/>
            <person name="Haridas S."/>
            <person name="Lipzen A."/>
            <person name="Grimwood J."/>
            <person name="Schmutz J."/>
            <person name="Clum A."/>
            <person name="Reid I.D."/>
            <person name="Moisan M.C."/>
            <person name="Butler G."/>
            <person name="Nguyen T.T.M."/>
            <person name="Dewar K."/>
            <person name="Conant G."/>
            <person name="Drula E."/>
            <person name="Henrissat B."/>
            <person name="Hansel C."/>
            <person name="Singer S."/>
            <person name="Hutchinson M.I."/>
            <person name="de Vries R.P."/>
            <person name="Natvig D.O."/>
            <person name="Powell A.J."/>
            <person name="Tsang A."/>
            <person name="Grigoriev I.V."/>
        </authorList>
    </citation>
    <scope>NUCLEOTIDE SEQUENCE [LARGE SCALE GENOMIC DNA]</scope>
    <source>
        <strain evidence="2 3">ATCC 24622</strain>
    </source>
</reference>
<accession>A0ABR3WAI2</accession>
<evidence type="ECO:0000256" key="1">
    <source>
        <dbReference type="SAM" id="MobiDB-lite"/>
    </source>
</evidence>
<dbReference type="EMBL" id="JAZHXJ010000578">
    <property type="protein sequence ID" value="KAL1856940.1"/>
    <property type="molecule type" value="Genomic_DNA"/>
</dbReference>
<keyword evidence="3" id="KW-1185">Reference proteome</keyword>
<dbReference type="Proteomes" id="UP001586593">
    <property type="component" value="Unassembled WGS sequence"/>
</dbReference>
<dbReference type="SUPFAM" id="SSF55961">
    <property type="entry name" value="Bet v1-like"/>
    <property type="match status" value="1"/>
</dbReference>
<feature type="compositionally biased region" description="Basic and acidic residues" evidence="1">
    <location>
        <begin position="157"/>
        <end position="175"/>
    </location>
</feature>
<protein>
    <submittedName>
        <fullName evidence="2">Uncharacterized protein</fullName>
    </submittedName>
</protein>
<evidence type="ECO:0000313" key="3">
    <source>
        <dbReference type="Proteomes" id="UP001586593"/>
    </source>
</evidence>